<proteinExistence type="predicted"/>
<dbReference type="RefSeq" id="WP_173080321.1">
    <property type="nucleotide sequence ID" value="NZ_BLTE01000001.1"/>
</dbReference>
<name>A0A6V8LHX0_9BACT</name>
<dbReference type="Gene3D" id="1.10.287.1490">
    <property type="match status" value="1"/>
</dbReference>
<evidence type="ECO:0000313" key="2">
    <source>
        <dbReference type="EMBL" id="GFK92313.1"/>
    </source>
</evidence>
<comment type="caution">
    <text evidence="2">The sequence shown here is derived from an EMBL/GenBank/DDBJ whole genome shotgun (WGS) entry which is preliminary data.</text>
</comment>
<dbReference type="Proteomes" id="UP000494245">
    <property type="component" value="Unassembled WGS sequence"/>
</dbReference>
<keyword evidence="1" id="KW-0175">Coiled coil</keyword>
<reference evidence="2 3" key="2">
    <citation type="submission" date="2020-05" db="EMBL/GenBank/DDBJ databases">
        <title>Draft genome sequence of Desulfovibrio sp. strainFSS-1.</title>
        <authorList>
            <person name="Shimoshige H."/>
            <person name="Kobayashi H."/>
            <person name="Maekawa T."/>
        </authorList>
    </citation>
    <scope>NUCLEOTIDE SEQUENCE [LARGE SCALE GENOMIC DNA]</scope>
    <source>
        <strain evidence="2 3">SIID29052-01</strain>
    </source>
</reference>
<gene>
    <name evidence="2" type="primary">mad25</name>
    <name evidence="2" type="ORF">NNJEOMEG_00136</name>
</gene>
<protein>
    <submittedName>
        <fullName evidence="2">Manetosome protein Mad25</fullName>
    </submittedName>
</protein>
<organism evidence="2 3">
    <name type="scientific">Fundidesulfovibrio magnetotacticus</name>
    <dbReference type="NCBI Taxonomy" id="2730080"/>
    <lineage>
        <taxon>Bacteria</taxon>
        <taxon>Pseudomonadati</taxon>
        <taxon>Thermodesulfobacteriota</taxon>
        <taxon>Desulfovibrionia</taxon>
        <taxon>Desulfovibrionales</taxon>
        <taxon>Desulfovibrionaceae</taxon>
        <taxon>Fundidesulfovibrio</taxon>
    </lineage>
</organism>
<accession>A0A6V8LHX0</accession>
<evidence type="ECO:0000256" key="1">
    <source>
        <dbReference type="SAM" id="Coils"/>
    </source>
</evidence>
<evidence type="ECO:0000313" key="3">
    <source>
        <dbReference type="Proteomes" id="UP000494245"/>
    </source>
</evidence>
<sequence length="234" mass="26093">MPPIDTSIKEHLNALLDRGKGAGAAKAPAASPVSTALQRDGASVDFENVIAEMLGAIQDMETQLSSVLEINTLLETDLNQAKERIRELRQEREKLLSTIARLEEEMPSKRELQMVIDQLIEERSDAEITIRDLRRRDEQVGAVLKGLQDAQRALEDSRAQLQSELAAVEVRLEAALKDCGKLETRNRALEEKNAANAAAIKELEADLRMALDERFRLSIELDETRRALAAMQGR</sequence>
<keyword evidence="3" id="KW-1185">Reference proteome</keyword>
<dbReference type="EMBL" id="BLTE01000001">
    <property type="protein sequence ID" value="GFK92313.1"/>
    <property type="molecule type" value="Genomic_DNA"/>
</dbReference>
<dbReference type="AlphaFoldDB" id="A0A6V8LHX0"/>
<feature type="coiled-coil region" evidence="1">
    <location>
        <begin position="71"/>
        <end position="220"/>
    </location>
</feature>
<reference evidence="2 3" key="1">
    <citation type="submission" date="2020-04" db="EMBL/GenBank/DDBJ databases">
        <authorList>
            <consortium name="Desulfovibrio sp. FSS-1 genome sequencing consortium"/>
            <person name="Shimoshige H."/>
            <person name="Kobayashi H."/>
            <person name="Maekawa T."/>
        </authorList>
    </citation>
    <scope>NUCLEOTIDE SEQUENCE [LARGE SCALE GENOMIC DNA]</scope>
    <source>
        <strain evidence="2 3">SIID29052-01</strain>
    </source>
</reference>